<dbReference type="InterPro" id="IPR017441">
    <property type="entry name" value="Protein_kinase_ATP_BS"/>
</dbReference>
<evidence type="ECO:0000256" key="4">
    <source>
        <dbReference type="ARBA" id="ARBA00022840"/>
    </source>
</evidence>
<dbReference type="PROSITE" id="PS00107">
    <property type="entry name" value="PROTEIN_KINASE_ATP"/>
    <property type="match status" value="1"/>
</dbReference>
<dbReference type="PANTHER" id="PTHR44329">
    <property type="entry name" value="SERINE/THREONINE-PROTEIN KINASE TNNI3K-RELATED"/>
    <property type="match status" value="1"/>
</dbReference>
<keyword evidence="1" id="KW-0808">Transferase</keyword>
<dbReference type="InterPro" id="IPR000719">
    <property type="entry name" value="Prot_kinase_dom"/>
</dbReference>
<dbReference type="PROSITE" id="PS50011">
    <property type="entry name" value="PROTEIN_KINASE_DOM"/>
    <property type="match status" value="1"/>
</dbReference>
<feature type="domain" description="Protein kinase" evidence="6">
    <location>
        <begin position="570"/>
        <end position="830"/>
    </location>
</feature>
<accession>A0A015IQ97</accession>
<dbReference type="Pfam" id="PF07714">
    <property type="entry name" value="PK_Tyr_Ser-Thr"/>
    <property type="match status" value="1"/>
</dbReference>
<organism evidence="7 8">
    <name type="scientific">Rhizophagus irregularis (strain DAOM 197198w)</name>
    <name type="common">Glomus intraradices</name>
    <dbReference type="NCBI Taxonomy" id="1432141"/>
    <lineage>
        <taxon>Eukaryota</taxon>
        <taxon>Fungi</taxon>
        <taxon>Fungi incertae sedis</taxon>
        <taxon>Mucoromycota</taxon>
        <taxon>Glomeromycotina</taxon>
        <taxon>Glomeromycetes</taxon>
        <taxon>Glomerales</taxon>
        <taxon>Glomeraceae</taxon>
        <taxon>Rhizophagus</taxon>
    </lineage>
</organism>
<comment type="caution">
    <text evidence="7">The sequence shown here is derived from an EMBL/GenBank/DDBJ whole genome shotgun (WGS) entry which is preliminary data.</text>
</comment>
<keyword evidence="8" id="KW-1185">Reference proteome</keyword>
<dbReference type="HOGENOM" id="CLU_000288_7_8_1"/>
<gene>
    <name evidence="7" type="ORF">RirG_216360</name>
</gene>
<evidence type="ECO:0000259" key="6">
    <source>
        <dbReference type="PROSITE" id="PS50011"/>
    </source>
</evidence>
<dbReference type="Gene3D" id="1.10.510.10">
    <property type="entry name" value="Transferase(Phosphotransferase) domain 1"/>
    <property type="match status" value="1"/>
</dbReference>
<evidence type="ECO:0000256" key="5">
    <source>
        <dbReference type="PROSITE-ProRule" id="PRU10141"/>
    </source>
</evidence>
<evidence type="ECO:0000313" key="7">
    <source>
        <dbReference type="EMBL" id="EXX56420.1"/>
    </source>
</evidence>
<evidence type="ECO:0000256" key="1">
    <source>
        <dbReference type="ARBA" id="ARBA00022679"/>
    </source>
</evidence>
<evidence type="ECO:0000256" key="3">
    <source>
        <dbReference type="ARBA" id="ARBA00022777"/>
    </source>
</evidence>
<keyword evidence="3" id="KW-0418">Kinase</keyword>
<dbReference type="OrthoDB" id="10410940at2759"/>
<dbReference type="InterPro" id="IPR011009">
    <property type="entry name" value="Kinase-like_dom_sf"/>
</dbReference>
<dbReference type="GO" id="GO:0005524">
    <property type="term" value="F:ATP binding"/>
    <property type="evidence" value="ECO:0007669"/>
    <property type="project" value="UniProtKB-UniRule"/>
</dbReference>
<keyword evidence="2 5" id="KW-0547">Nucleotide-binding</keyword>
<proteinExistence type="predicted"/>
<feature type="binding site" evidence="5">
    <location>
        <position position="597"/>
    </location>
    <ligand>
        <name>ATP</name>
        <dbReference type="ChEBI" id="CHEBI:30616"/>
    </ligand>
</feature>
<dbReference type="InterPro" id="IPR001245">
    <property type="entry name" value="Ser-Thr/Tyr_kinase_cat_dom"/>
</dbReference>
<evidence type="ECO:0000256" key="2">
    <source>
        <dbReference type="ARBA" id="ARBA00022741"/>
    </source>
</evidence>
<sequence>MGKNDFVTTYSAIWKNGPLYYIKILISFINVQAKFSKSLFGKINITRASGNKKTDDFIQEVQLGYGIIFEWIPYYQFDKINELNKNDFMTVYSAIWKDGPLYKKNRLDNYYTRDSNKEVALKCSYNSQDSIELVINKAKKYLEKFNRKIFKPYGISQNPDTNDYILVLVSNIIWISGNKKIDDFIQKVQLKSNEYYLYEVFEWIPYYQLDKINEINKNDLMTVYSATWKDGPLYCDYDNYEYTRYSNKEVALKCLHNSHDSIELVINEAKKYLKEFNRKAFKPYGISQNPDTKDYILVLNDIIWISGNKKIDDFIQEMQSNIKEYGDIVFEWIPYCQLDKINEINKNDSTTVYSAIWKDGPMYQCTRDSNTKVTLKCLHSSQDPIELVINETKKYLKKFNRRAFKAYGISQNPDTKDYILVLNDIIWISGNKKIDDFIQEMQSNIKEDDDIVFEWIPYNQLDNISEINKNDFMTVYSAIWKDGPLYFNCNNLKYTRDSCKEVALKCLHNSQDLIEFVINEAEYYLLIRKVKPYGISKNPNTNDFILVLNLTSRNKLIDNSFILYIPYSEFYNIKKIGKGGFATIYLATWNDKKVALKCLDNLQNSNIELTNEARAYSTARSIDDSNILKIYGISQNPNTEEYVIVLHYANGGDFNNWISVNENFKYFSWEKKLGTLYFIACGLKKIHEKQMVHHDFHTGNILFNISSMEEYGNRIYISDMGLCRKVDDINQNNIYGVMPYVAPEVLRGCTYTQVADIYSFGMIMYFALTGRQPFDDRAHDHLLALDICNGIRPKLNETGTPEGYIDLMKKCWNSNPENRPNVIELNLSLFCITINNLEIKKAENYRNLHLSSLMENRQTTTHPQAIYTSRLLNPFTKDLPKYDNNSECLDCAILD</sequence>
<keyword evidence="4 5" id="KW-0067">ATP-binding</keyword>
<protein>
    <submittedName>
        <fullName evidence="7">Tpk3p</fullName>
    </submittedName>
</protein>
<dbReference type="AlphaFoldDB" id="A0A015IQ97"/>
<dbReference type="GO" id="GO:0004674">
    <property type="term" value="F:protein serine/threonine kinase activity"/>
    <property type="evidence" value="ECO:0007669"/>
    <property type="project" value="TreeGrafter"/>
</dbReference>
<dbReference type="SUPFAM" id="SSF56112">
    <property type="entry name" value="Protein kinase-like (PK-like)"/>
    <property type="match status" value="1"/>
</dbReference>
<name>A0A015IQ97_RHIIW</name>
<reference evidence="7 8" key="1">
    <citation type="submission" date="2014-02" db="EMBL/GenBank/DDBJ databases">
        <title>Single nucleus genome sequencing reveals high similarity among nuclei of an endomycorrhizal fungus.</title>
        <authorList>
            <person name="Lin K."/>
            <person name="Geurts R."/>
            <person name="Zhang Z."/>
            <person name="Limpens E."/>
            <person name="Saunders D.G."/>
            <person name="Mu D."/>
            <person name="Pang E."/>
            <person name="Cao H."/>
            <person name="Cha H."/>
            <person name="Lin T."/>
            <person name="Zhou Q."/>
            <person name="Shang Y."/>
            <person name="Li Y."/>
            <person name="Ivanov S."/>
            <person name="Sharma T."/>
            <person name="Velzen R.V."/>
            <person name="Ruijter N.D."/>
            <person name="Aanen D.K."/>
            <person name="Win J."/>
            <person name="Kamoun S."/>
            <person name="Bisseling T."/>
            <person name="Huang S."/>
        </authorList>
    </citation>
    <scope>NUCLEOTIDE SEQUENCE [LARGE SCALE GENOMIC DNA]</scope>
    <source>
        <strain evidence="8">DAOM197198w</strain>
    </source>
</reference>
<dbReference type="EMBL" id="JEMT01027733">
    <property type="protein sequence ID" value="EXX56420.1"/>
    <property type="molecule type" value="Genomic_DNA"/>
</dbReference>
<dbReference type="Proteomes" id="UP000022910">
    <property type="component" value="Unassembled WGS sequence"/>
</dbReference>
<dbReference type="PANTHER" id="PTHR44329:SF288">
    <property type="entry name" value="MITOGEN-ACTIVATED PROTEIN KINASE KINASE KINASE 20"/>
    <property type="match status" value="1"/>
</dbReference>
<evidence type="ECO:0000313" key="8">
    <source>
        <dbReference type="Proteomes" id="UP000022910"/>
    </source>
</evidence>
<dbReference type="InterPro" id="IPR051681">
    <property type="entry name" value="Ser/Thr_Kinases-Pseudokinases"/>
</dbReference>